<evidence type="ECO:0000313" key="3">
    <source>
        <dbReference type="Proteomes" id="UP000033423"/>
    </source>
</evidence>
<dbReference type="EMBL" id="LACI01000180">
    <property type="protein sequence ID" value="KJU87419.1"/>
    <property type="molecule type" value="Genomic_DNA"/>
</dbReference>
<accession>A0A0F3GZM2</accession>
<feature type="non-terminal residue" evidence="2">
    <location>
        <position position="32"/>
    </location>
</feature>
<name>A0A0F3GZM2_9BACT</name>
<organism evidence="2 3">
    <name type="scientific">Candidatus Magnetobacterium bavaricum</name>
    <dbReference type="NCBI Taxonomy" id="29290"/>
    <lineage>
        <taxon>Bacteria</taxon>
        <taxon>Pseudomonadati</taxon>
        <taxon>Nitrospirota</taxon>
        <taxon>Thermodesulfovibrionia</taxon>
        <taxon>Thermodesulfovibrionales</taxon>
        <taxon>Candidatus Magnetobacteriaceae</taxon>
        <taxon>Candidatus Magnetobacterium</taxon>
    </lineage>
</organism>
<dbReference type="Proteomes" id="UP000033423">
    <property type="component" value="Unassembled WGS sequence"/>
</dbReference>
<gene>
    <name evidence="2" type="ORF">MBAV_000388</name>
</gene>
<comment type="caution">
    <text evidence="2">The sequence shown here is derived from an EMBL/GenBank/DDBJ whole genome shotgun (WGS) entry which is preliminary data.</text>
</comment>
<keyword evidence="3" id="KW-1185">Reference proteome</keyword>
<dbReference type="AlphaFoldDB" id="A0A0F3GZM2"/>
<evidence type="ECO:0000256" key="1">
    <source>
        <dbReference type="SAM" id="MobiDB-lite"/>
    </source>
</evidence>
<sequence>MAHNPMGTDPTDDENDPIFNATTQKRNVVDQY</sequence>
<protein>
    <submittedName>
        <fullName evidence="2">Uncharacterized protein</fullName>
    </submittedName>
</protein>
<reference evidence="2 3" key="1">
    <citation type="submission" date="2015-02" db="EMBL/GenBank/DDBJ databases">
        <title>Single-cell genomics of uncultivated deep-branching MTB reveals a conserved set of magnetosome genes.</title>
        <authorList>
            <person name="Kolinko S."/>
            <person name="Richter M."/>
            <person name="Glockner F.O."/>
            <person name="Brachmann A."/>
            <person name="Schuler D."/>
        </authorList>
    </citation>
    <scope>NUCLEOTIDE SEQUENCE [LARGE SCALE GENOMIC DNA]</scope>
    <source>
        <strain evidence="2">TM-1</strain>
    </source>
</reference>
<proteinExistence type="predicted"/>
<feature type="region of interest" description="Disordered" evidence="1">
    <location>
        <begin position="1"/>
        <end position="32"/>
    </location>
</feature>
<evidence type="ECO:0000313" key="2">
    <source>
        <dbReference type="EMBL" id="KJU87419.1"/>
    </source>
</evidence>